<feature type="region of interest" description="Disordered" evidence="5">
    <location>
        <begin position="356"/>
        <end position="391"/>
    </location>
</feature>
<evidence type="ECO:0000256" key="5">
    <source>
        <dbReference type="SAM" id="MobiDB-lite"/>
    </source>
</evidence>
<keyword evidence="4" id="KW-0325">Glycoprotein</keyword>
<keyword evidence="3" id="KW-0677">Repeat</keyword>
<keyword evidence="6" id="KW-0812">Transmembrane</keyword>
<protein>
    <recommendedName>
        <fullName evidence="8">LRRNT domain-containing protein</fullName>
    </recommendedName>
</protein>
<dbReference type="PANTHER" id="PTHR45712">
    <property type="entry name" value="AGAP008170-PA"/>
    <property type="match status" value="1"/>
</dbReference>
<name>A0A922M416_SPOEX</name>
<keyword evidence="1" id="KW-0433">Leucine-rich repeat</keyword>
<dbReference type="Pfam" id="PF13855">
    <property type="entry name" value="LRR_8"/>
    <property type="match status" value="1"/>
</dbReference>
<dbReference type="SMART" id="SM00369">
    <property type="entry name" value="LRR_TYP"/>
    <property type="match status" value="3"/>
</dbReference>
<evidence type="ECO:0000256" key="1">
    <source>
        <dbReference type="ARBA" id="ARBA00022614"/>
    </source>
</evidence>
<dbReference type="SMART" id="SM00013">
    <property type="entry name" value="LRRNT"/>
    <property type="match status" value="1"/>
</dbReference>
<dbReference type="Gene3D" id="3.80.10.10">
    <property type="entry name" value="Ribonuclease Inhibitor"/>
    <property type="match status" value="1"/>
</dbReference>
<dbReference type="Pfam" id="PF00560">
    <property type="entry name" value="LRR_1"/>
    <property type="match status" value="1"/>
</dbReference>
<keyword evidence="2 7" id="KW-0732">Signal</keyword>
<evidence type="ECO:0000259" key="8">
    <source>
        <dbReference type="SMART" id="SM00013"/>
    </source>
</evidence>
<dbReference type="InterPro" id="IPR003591">
    <property type="entry name" value="Leu-rich_rpt_typical-subtyp"/>
</dbReference>
<dbReference type="AlphaFoldDB" id="A0A922M416"/>
<comment type="caution">
    <text evidence="9">The sequence shown here is derived from an EMBL/GenBank/DDBJ whole genome shotgun (WGS) entry which is preliminary data.</text>
</comment>
<dbReference type="PANTHER" id="PTHR45712:SF22">
    <property type="entry name" value="INSULIN-LIKE GROWTH FACTOR-BINDING PROTEIN COMPLEX ACID LABILE SUBUNIT"/>
    <property type="match status" value="1"/>
</dbReference>
<feature type="transmembrane region" description="Helical" evidence="6">
    <location>
        <begin position="394"/>
        <end position="412"/>
    </location>
</feature>
<feature type="domain" description="LRRNT" evidence="8">
    <location>
        <begin position="92"/>
        <end position="130"/>
    </location>
</feature>
<evidence type="ECO:0000313" key="10">
    <source>
        <dbReference type="Proteomes" id="UP000814243"/>
    </source>
</evidence>
<feature type="compositionally biased region" description="Polar residues" evidence="5">
    <location>
        <begin position="356"/>
        <end position="370"/>
    </location>
</feature>
<dbReference type="EMBL" id="JACEFF010000864">
    <property type="protein sequence ID" value="KAH9629475.1"/>
    <property type="molecule type" value="Genomic_DNA"/>
</dbReference>
<dbReference type="SUPFAM" id="SSF52058">
    <property type="entry name" value="L domain-like"/>
    <property type="match status" value="1"/>
</dbReference>
<dbReference type="PROSITE" id="PS51450">
    <property type="entry name" value="LRR"/>
    <property type="match status" value="1"/>
</dbReference>
<evidence type="ECO:0000256" key="4">
    <source>
        <dbReference type="ARBA" id="ARBA00023180"/>
    </source>
</evidence>
<evidence type="ECO:0000313" key="9">
    <source>
        <dbReference type="EMBL" id="KAH9629475.1"/>
    </source>
</evidence>
<feature type="signal peptide" evidence="7">
    <location>
        <begin position="1"/>
        <end position="19"/>
    </location>
</feature>
<proteinExistence type="predicted"/>
<dbReference type="InterPro" id="IPR001611">
    <property type="entry name" value="Leu-rich_rpt"/>
</dbReference>
<accession>A0A922M416</accession>
<keyword evidence="6" id="KW-0472">Membrane</keyword>
<dbReference type="InterPro" id="IPR000372">
    <property type="entry name" value="LRRNT"/>
</dbReference>
<organism evidence="9 10">
    <name type="scientific">Spodoptera exigua</name>
    <name type="common">Beet armyworm</name>
    <name type="synonym">Noctua fulgens</name>
    <dbReference type="NCBI Taxonomy" id="7107"/>
    <lineage>
        <taxon>Eukaryota</taxon>
        <taxon>Metazoa</taxon>
        <taxon>Ecdysozoa</taxon>
        <taxon>Arthropoda</taxon>
        <taxon>Hexapoda</taxon>
        <taxon>Insecta</taxon>
        <taxon>Pterygota</taxon>
        <taxon>Neoptera</taxon>
        <taxon>Endopterygota</taxon>
        <taxon>Lepidoptera</taxon>
        <taxon>Glossata</taxon>
        <taxon>Ditrysia</taxon>
        <taxon>Noctuoidea</taxon>
        <taxon>Noctuidae</taxon>
        <taxon>Amphipyrinae</taxon>
        <taxon>Spodoptera</taxon>
    </lineage>
</organism>
<evidence type="ECO:0000256" key="3">
    <source>
        <dbReference type="ARBA" id="ARBA00022737"/>
    </source>
</evidence>
<evidence type="ECO:0000256" key="2">
    <source>
        <dbReference type="ARBA" id="ARBA00022729"/>
    </source>
</evidence>
<dbReference type="Proteomes" id="UP000814243">
    <property type="component" value="Unassembled WGS sequence"/>
</dbReference>
<evidence type="ECO:0000256" key="6">
    <source>
        <dbReference type="SAM" id="Phobius"/>
    </source>
</evidence>
<dbReference type="InterPro" id="IPR050333">
    <property type="entry name" value="SLRP"/>
</dbReference>
<gene>
    <name evidence="9" type="ORF">HF086_015805</name>
</gene>
<keyword evidence="6" id="KW-1133">Transmembrane helix</keyword>
<feature type="region of interest" description="Disordered" evidence="5">
    <location>
        <begin position="422"/>
        <end position="455"/>
    </location>
</feature>
<dbReference type="InterPro" id="IPR032675">
    <property type="entry name" value="LRR_dom_sf"/>
</dbReference>
<evidence type="ECO:0000256" key="7">
    <source>
        <dbReference type="SAM" id="SignalP"/>
    </source>
</evidence>
<reference evidence="9" key="1">
    <citation type="journal article" date="2021" name="G3 (Bethesda)">
        <title>Genome and transcriptome analysis of the beet armyworm Spodoptera exigua reveals targets for pest control. .</title>
        <authorList>
            <person name="Simon S."/>
            <person name="Breeschoten T."/>
            <person name="Jansen H.J."/>
            <person name="Dirks R.P."/>
            <person name="Schranz M.E."/>
            <person name="Ros V.I.D."/>
        </authorList>
    </citation>
    <scope>NUCLEOTIDE SEQUENCE</scope>
    <source>
        <strain evidence="9">TB_SE_WUR_2020</strain>
    </source>
</reference>
<sequence length="455" mass="48117">MTSKHLFMLLLALFASTIAQSDDELHIPVENDNQFPPDNHPEADGGIIEGSGAGVIEEPLESSTETSALLLDDVQLTSLTNIVPAAESEEHACPKPCVCNIEGNTKKYIVDCSGYELTELPKPLDPKTTELNLQNNKITEIPKDISELKNLKVLNVNNNEIMKIVSGSLSELPELTSLKLGNNRLLEYPQDLKNGFGLTKLEELDLGGNDMRTGIKPESFTNFKALRALTLPTTAASLAEDLCAALKESLVTVCTGTCSEKTLECPDAPQTTDLEEGLLDFALPGLIALGATPDEDAGDPAVNSPPDVHVNNETETNVPAAPEVNVETTSQAPIANAADATNSVGDFSLRSAIIKTSDQPPEAEASSTTAPAKPESEVVGATTSGSKTGGVDKSVIGMIVAGMVLVVAGITIKKNWSSIRNRFSSSPSRNANDRPNVNANGTAPEEVPLQEKSPV</sequence>
<feature type="chain" id="PRO_5036772486" description="LRRNT domain-containing protein" evidence="7">
    <location>
        <begin position="20"/>
        <end position="455"/>
    </location>
</feature>